<sequence>MSVHKKKQKQEKSGIFHIDLYKTFVEIKVLTNNFLLRLEFCGRLEEFDESVMFNINGNICGMIRTPIG</sequence>
<dbReference type="AlphaFoldDB" id="A0AA36B8K8"/>
<reference evidence="1" key="1">
    <citation type="submission" date="2023-08" db="EMBL/GenBank/DDBJ databases">
        <authorList>
            <person name="Alioto T."/>
            <person name="Alioto T."/>
            <person name="Gomez Garrido J."/>
        </authorList>
    </citation>
    <scope>NUCLEOTIDE SEQUENCE</scope>
</reference>
<dbReference type="EMBL" id="OX597823">
    <property type="protein sequence ID" value="CAI9729579.1"/>
    <property type="molecule type" value="Genomic_DNA"/>
</dbReference>
<gene>
    <name evidence="1" type="ORF">OCTVUL_1B028568</name>
</gene>
<organism evidence="1 2">
    <name type="scientific">Octopus vulgaris</name>
    <name type="common">Common octopus</name>
    <dbReference type="NCBI Taxonomy" id="6645"/>
    <lineage>
        <taxon>Eukaryota</taxon>
        <taxon>Metazoa</taxon>
        <taxon>Spiralia</taxon>
        <taxon>Lophotrochozoa</taxon>
        <taxon>Mollusca</taxon>
        <taxon>Cephalopoda</taxon>
        <taxon>Coleoidea</taxon>
        <taxon>Octopodiformes</taxon>
        <taxon>Octopoda</taxon>
        <taxon>Incirrata</taxon>
        <taxon>Octopodidae</taxon>
        <taxon>Octopus</taxon>
    </lineage>
</organism>
<evidence type="ECO:0000313" key="2">
    <source>
        <dbReference type="Proteomes" id="UP001162480"/>
    </source>
</evidence>
<dbReference type="Proteomes" id="UP001162480">
    <property type="component" value="Chromosome 10"/>
</dbReference>
<accession>A0AA36B8K8</accession>
<evidence type="ECO:0000313" key="1">
    <source>
        <dbReference type="EMBL" id="CAI9729579.1"/>
    </source>
</evidence>
<protein>
    <submittedName>
        <fullName evidence="1">Uncharacterized protein</fullName>
    </submittedName>
</protein>
<keyword evidence="2" id="KW-1185">Reference proteome</keyword>
<name>A0AA36B8K8_OCTVU</name>
<proteinExistence type="predicted"/>